<comment type="caution">
    <text evidence="3">The sequence shown here is derived from an EMBL/GenBank/DDBJ whole genome shotgun (WGS) entry which is preliminary data.</text>
</comment>
<feature type="compositionally biased region" description="Pro residues" evidence="1">
    <location>
        <begin position="95"/>
        <end position="104"/>
    </location>
</feature>
<accession>A0A4S3JJS6</accession>
<keyword evidence="2" id="KW-0472">Membrane</keyword>
<protein>
    <submittedName>
        <fullName evidence="3">Uncharacterized protein</fullName>
    </submittedName>
</protein>
<organism evidence="3 4">
    <name type="scientific">Aspergillus tanneri</name>
    <dbReference type="NCBI Taxonomy" id="1220188"/>
    <lineage>
        <taxon>Eukaryota</taxon>
        <taxon>Fungi</taxon>
        <taxon>Dikarya</taxon>
        <taxon>Ascomycota</taxon>
        <taxon>Pezizomycotina</taxon>
        <taxon>Eurotiomycetes</taxon>
        <taxon>Eurotiomycetidae</taxon>
        <taxon>Eurotiales</taxon>
        <taxon>Aspergillaceae</taxon>
        <taxon>Aspergillus</taxon>
        <taxon>Aspergillus subgen. Circumdati</taxon>
    </lineage>
</organism>
<dbReference type="VEuPathDB" id="FungiDB:EYZ11_006978"/>
<dbReference type="AlphaFoldDB" id="A0A4S3JJS6"/>
<gene>
    <name evidence="3" type="ORF">EYZ11_006978</name>
</gene>
<name>A0A4S3JJS6_9EURO</name>
<reference evidence="3 4" key="1">
    <citation type="submission" date="2019-03" db="EMBL/GenBank/DDBJ databases">
        <title>The genome sequence of a newly discovered highly antifungal drug resistant Aspergillus species, Aspergillus tanneri NIH 1004.</title>
        <authorList>
            <person name="Mounaud S."/>
            <person name="Singh I."/>
            <person name="Joardar V."/>
            <person name="Pakala S."/>
            <person name="Pakala S."/>
            <person name="Venepally P."/>
            <person name="Hoover J."/>
            <person name="Nierman W."/>
            <person name="Chung J."/>
            <person name="Losada L."/>
        </authorList>
    </citation>
    <scope>NUCLEOTIDE SEQUENCE [LARGE SCALE GENOMIC DNA]</scope>
    <source>
        <strain evidence="3 4">NIH1004</strain>
    </source>
</reference>
<dbReference type="EMBL" id="SOSA01000258">
    <property type="protein sequence ID" value="THC93551.1"/>
    <property type="molecule type" value="Genomic_DNA"/>
</dbReference>
<keyword evidence="2" id="KW-0812">Transmembrane</keyword>
<sequence>MVDFSREGPPELPYYTVAFAGVTWYSALELLVLCICTFQHRSCVSARAPHLGLGQLLCDDDGPFFGAVDASALGLSQSNRSASDPPGYSDQCHPPAHPQRPPPMPAPFRPVGACNWLYSILSIINGTILCLQEGLLSSICLWEAIKLLRPISMAGVFSPMCSSPT</sequence>
<evidence type="ECO:0000313" key="3">
    <source>
        <dbReference type="EMBL" id="THC93551.1"/>
    </source>
</evidence>
<keyword evidence="4" id="KW-1185">Reference proteome</keyword>
<keyword evidence="2" id="KW-1133">Transmembrane helix</keyword>
<evidence type="ECO:0000256" key="1">
    <source>
        <dbReference type="SAM" id="MobiDB-lite"/>
    </source>
</evidence>
<feature type="region of interest" description="Disordered" evidence="1">
    <location>
        <begin position="76"/>
        <end position="104"/>
    </location>
</feature>
<proteinExistence type="predicted"/>
<feature type="transmembrane region" description="Helical" evidence="2">
    <location>
        <begin position="12"/>
        <end position="38"/>
    </location>
</feature>
<evidence type="ECO:0000313" key="4">
    <source>
        <dbReference type="Proteomes" id="UP000308092"/>
    </source>
</evidence>
<dbReference type="Proteomes" id="UP000308092">
    <property type="component" value="Unassembled WGS sequence"/>
</dbReference>
<evidence type="ECO:0000256" key="2">
    <source>
        <dbReference type="SAM" id="Phobius"/>
    </source>
</evidence>